<name>W7D370_9LIST</name>
<evidence type="ECO:0000313" key="3">
    <source>
        <dbReference type="EMBL" id="EUJ43400.1"/>
    </source>
</evidence>
<dbReference type="InterPro" id="IPR010982">
    <property type="entry name" value="Lambda_DNA-bd_dom_sf"/>
</dbReference>
<dbReference type="Pfam" id="PF13443">
    <property type="entry name" value="HTH_26"/>
    <property type="match status" value="1"/>
</dbReference>
<dbReference type="SUPFAM" id="SSF47413">
    <property type="entry name" value="lambda repressor-like DNA-binding domains"/>
    <property type="match status" value="1"/>
</dbReference>
<comment type="caution">
    <text evidence="3">The sequence shown here is derived from an EMBL/GenBank/DDBJ whole genome shotgun (WGS) entry which is preliminary data.</text>
</comment>
<dbReference type="CDD" id="cd00093">
    <property type="entry name" value="HTH_XRE"/>
    <property type="match status" value="1"/>
</dbReference>
<dbReference type="Pfam" id="PF11188">
    <property type="entry name" value="DUF2975"/>
    <property type="match status" value="1"/>
</dbReference>
<feature type="domain" description="HTH cro/C1-type" evidence="2">
    <location>
        <begin position="13"/>
        <end position="62"/>
    </location>
</feature>
<keyword evidence="1" id="KW-1133">Transmembrane helix</keyword>
<keyword evidence="1" id="KW-0472">Membrane</keyword>
<dbReference type="GO" id="GO:0003677">
    <property type="term" value="F:DNA binding"/>
    <property type="evidence" value="ECO:0007669"/>
    <property type="project" value="InterPro"/>
</dbReference>
<dbReference type="Gene3D" id="1.10.260.40">
    <property type="entry name" value="lambda repressor-like DNA-binding domains"/>
    <property type="match status" value="1"/>
</dbReference>
<dbReference type="RefSeq" id="WP_077913014.1">
    <property type="nucleotide sequence ID" value="NZ_AODL01000025.1"/>
</dbReference>
<keyword evidence="1" id="KW-0812">Transmembrane</keyword>
<feature type="transmembrane region" description="Helical" evidence="1">
    <location>
        <begin position="118"/>
        <end position="138"/>
    </location>
</feature>
<dbReference type="SMART" id="SM00530">
    <property type="entry name" value="HTH_XRE"/>
    <property type="match status" value="1"/>
</dbReference>
<keyword evidence="4" id="KW-1185">Reference proteome</keyword>
<evidence type="ECO:0000313" key="4">
    <source>
        <dbReference type="Proteomes" id="UP000019248"/>
    </source>
</evidence>
<dbReference type="PANTHER" id="PTHR37301">
    <property type="entry name" value="DNA-BINDING PROTEIN-RELATED"/>
    <property type="match status" value="1"/>
</dbReference>
<feature type="transmembrane region" description="Helical" evidence="1">
    <location>
        <begin position="192"/>
        <end position="215"/>
    </location>
</feature>
<dbReference type="AlphaFoldDB" id="W7D370"/>
<dbReference type="PROSITE" id="PS50943">
    <property type="entry name" value="HTH_CROC1"/>
    <property type="match status" value="1"/>
</dbReference>
<accession>W7D370</accession>
<evidence type="ECO:0000256" key="1">
    <source>
        <dbReference type="SAM" id="Phobius"/>
    </source>
</evidence>
<gene>
    <name evidence="3" type="ORF">PRIP_13819</name>
</gene>
<organism evidence="3 4">
    <name type="scientific">Listeria riparia FSL S10-1204</name>
    <dbReference type="NCBI Taxonomy" id="1265816"/>
    <lineage>
        <taxon>Bacteria</taxon>
        <taxon>Bacillati</taxon>
        <taxon>Bacillota</taxon>
        <taxon>Bacilli</taxon>
        <taxon>Bacillales</taxon>
        <taxon>Listeriaceae</taxon>
        <taxon>Listeria</taxon>
    </lineage>
</organism>
<dbReference type="InterPro" id="IPR001387">
    <property type="entry name" value="Cro/C1-type_HTH"/>
</dbReference>
<feature type="transmembrane region" description="Helical" evidence="1">
    <location>
        <begin position="84"/>
        <end position="106"/>
    </location>
</feature>
<dbReference type="PATRIC" id="fig|1265816.5.peg.2729"/>
<reference evidence="3 4" key="1">
    <citation type="journal article" date="2014" name="Int. J. Syst. Evol. Microbiol.">
        <title>Listeria floridensis sp. nov., Listeria aquatica sp. nov., Listeria cornellensis sp. nov., Listeria riparia sp. nov. and Listeria grandensis sp. nov., from agricultural and natural environments.</title>
        <authorList>
            <person name="den Bakker H.C."/>
            <person name="Warchocki S."/>
            <person name="Wright E.M."/>
            <person name="Allred A.F."/>
            <person name="Ahlstrom C."/>
            <person name="Manuel C.S."/>
            <person name="Stasiewicz M.J."/>
            <person name="Burrell A."/>
            <person name="Roof S."/>
            <person name="Strawn L."/>
            <person name="Fortes E.D."/>
            <person name="Nightingale K.K."/>
            <person name="Kephart D."/>
            <person name="Wiedmann M."/>
        </authorList>
    </citation>
    <scope>NUCLEOTIDE SEQUENCE [LARGE SCALE GENOMIC DNA]</scope>
    <source>
        <strain evidence="3 4">FSL S10-1204</strain>
    </source>
</reference>
<sequence>MAIIINIDVMLAKRKMSVTELSEKVGITMANLSILKNGKAKAVRFSTLEAICEALDCQPGDVLEYQSDDEVTLLKYSSTFLMKLVIIFISIGVLALCCIAFPALAIDVAKTDAAMVKVLYPILIGMSLAAIPFFIALFHTWKLLRYIDNGSAFSTLSVIALKKIKYCAFGVAGIYAVTFPFFYSLAQHVDPPGLMGICVFFIGAALVIATFAAVLQRLLQEAIAIKTENDLTV</sequence>
<feature type="transmembrane region" description="Helical" evidence="1">
    <location>
        <begin position="166"/>
        <end position="186"/>
    </location>
</feature>
<dbReference type="PANTHER" id="PTHR37301:SF1">
    <property type="entry name" value="DNA-BINDING PROTEIN"/>
    <property type="match status" value="1"/>
</dbReference>
<protein>
    <recommendedName>
        <fullName evidence="2">HTH cro/C1-type domain-containing protein</fullName>
    </recommendedName>
</protein>
<dbReference type="InterPro" id="IPR021354">
    <property type="entry name" value="DUF2975"/>
</dbReference>
<proteinExistence type="predicted"/>
<dbReference type="Proteomes" id="UP000019248">
    <property type="component" value="Unassembled WGS sequence"/>
</dbReference>
<evidence type="ECO:0000259" key="2">
    <source>
        <dbReference type="PROSITE" id="PS50943"/>
    </source>
</evidence>
<dbReference type="EMBL" id="AODL01000025">
    <property type="protein sequence ID" value="EUJ43400.1"/>
    <property type="molecule type" value="Genomic_DNA"/>
</dbReference>
<dbReference type="OrthoDB" id="1100174at2"/>